<feature type="compositionally biased region" description="Polar residues" evidence="1">
    <location>
        <begin position="446"/>
        <end position="460"/>
    </location>
</feature>
<dbReference type="Proteomes" id="UP000028837">
    <property type="component" value="Unassembled WGS sequence"/>
</dbReference>
<feature type="compositionally biased region" description="Low complexity" evidence="1">
    <location>
        <begin position="470"/>
        <end position="497"/>
    </location>
</feature>
<feature type="compositionally biased region" description="Low complexity" evidence="1">
    <location>
        <begin position="811"/>
        <end position="820"/>
    </location>
</feature>
<proteinExistence type="predicted"/>
<dbReference type="EMBL" id="AHZU02001534">
    <property type="protein sequence ID" value="KFG31354.1"/>
    <property type="molecule type" value="Genomic_DNA"/>
</dbReference>
<evidence type="ECO:0000256" key="1">
    <source>
        <dbReference type="SAM" id="MobiDB-lite"/>
    </source>
</evidence>
<feature type="region of interest" description="Disordered" evidence="1">
    <location>
        <begin position="672"/>
        <end position="741"/>
    </location>
</feature>
<protein>
    <submittedName>
        <fullName evidence="2">Uncharacterized protein</fullName>
    </submittedName>
</protein>
<evidence type="ECO:0000313" key="3">
    <source>
        <dbReference type="Proteomes" id="UP000028837"/>
    </source>
</evidence>
<sequence>MPEDVLCRRAASPSAPLDASPLLAALPRVCPGQLWCLCLLLASPSWRRPPGVCFEMATTTTADRPRRQGREDHRRLVTCQSPSSPPESPATFSEASRSAASSASAPYPSPHQSAPLHFSPAVDGAAERVCRSRVLLPAMVVFLLVYVHLSHEPVANNHRGRGGIGEDASVFCGCRGSRSNAFGKTAECRVRNLTSPRTRRQTDAASAEMLLPAFLHAAASPRSSFVGKESFFPFSYSNSKQMSVMPSSRQAYKRDRQVPRRPRLATLMVSSPFLPAPPTVSSPAPRRGARCQDTTACPTLHSRGATSAVQASRPIRDRSLLPPHTVSSSFLLCSPASSDCSSSASRSRPSSQFPDGSASFPNSSFRSTVSSQSTRTEAAKQPLLRVILKTATGCPELDFSLHFDLPFDATVSDLRRALQVRLRQEEERLLAALTPDPGQVHDSRSSAESNGANLELSGSEQKPDETSHCLHASPSRVSSSSASLPLPGDSSASSGPPLSLLRLLHGGASVDDASRRLSTLLPAKSGEAGKLPEGQENAFEAPQPLVFLLDLPIPPLVLSRDANLSPANASPSEAASEESSASRFCAPLSTRVDDIAAAQTGALQEIIDVLLRLQEARLSLTKKARESVSGRSPGSSPDSPLFDAVWGNTGLPLQSSENVLRRVEALKRAAASRRTSLGDSRCPSSHSHSSSLEPPSVPSTSPLSTLPCPSSSPPPASSASLSSSPSPCVASSSGSSSGNLVEFPRLAPTLGDRLRQVSRVTFDVDWPWIARIGCISFVLQALLGCFASSRVPVTPASGREAGGGDGDSRRGSAASAQSGGMTETGDGEAESRARRGGWAAALLRSLQENISEKDSTFWRRRMLLAAAPALVLSGWRPVRFLRKLISHSLPRGQWWTALSPLLTSSQTATLTINEEAVLQVLADERAHPD</sequence>
<feature type="compositionally biased region" description="Basic and acidic residues" evidence="1">
    <location>
        <begin position="63"/>
        <end position="75"/>
    </location>
</feature>
<feature type="region of interest" description="Disordered" evidence="1">
    <location>
        <begin position="271"/>
        <end position="320"/>
    </location>
</feature>
<feature type="compositionally biased region" description="Low complexity" evidence="1">
    <location>
        <begin position="90"/>
        <end position="113"/>
    </location>
</feature>
<gene>
    <name evidence="2" type="ORF">TGDOM2_257170</name>
</gene>
<feature type="compositionally biased region" description="Low complexity" evidence="1">
    <location>
        <begin position="717"/>
        <end position="738"/>
    </location>
</feature>
<evidence type="ECO:0000313" key="2">
    <source>
        <dbReference type="EMBL" id="KFG31354.1"/>
    </source>
</evidence>
<feature type="compositionally biased region" description="Low complexity" evidence="1">
    <location>
        <begin position="341"/>
        <end position="351"/>
    </location>
</feature>
<feature type="region of interest" description="Disordered" evidence="1">
    <location>
        <begin position="622"/>
        <end position="643"/>
    </location>
</feature>
<organism evidence="2 3">
    <name type="scientific">Toxoplasma gondii GAB2-2007-GAL-DOM2</name>
    <dbReference type="NCBI Taxonomy" id="1130820"/>
    <lineage>
        <taxon>Eukaryota</taxon>
        <taxon>Sar</taxon>
        <taxon>Alveolata</taxon>
        <taxon>Apicomplexa</taxon>
        <taxon>Conoidasida</taxon>
        <taxon>Coccidia</taxon>
        <taxon>Eucoccidiorida</taxon>
        <taxon>Eimeriorina</taxon>
        <taxon>Sarcocystidae</taxon>
        <taxon>Toxoplasma</taxon>
    </lineage>
</organism>
<feature type="compositionally biased region" description="Low complexity" evidence="1">
    <location>
        <begin position="629"/>
        <end position="640"/>
    </location>
</feature>
<dbReference type="OrthoDB" id="10493894at2759"/>
<name>A0A086JGT6_TOXGO</name>
<feature type="region of interest" description="Disordered" evidence="1">
    <location>
        <begin position="795"/>
        <end position="831"/>
    </location>
</feature>
<dbReference type="AlphaFoldDB" id="A0A086JGT6"/>
<feature type="region of interest" description="Disordered" evidence="1">
    <location>
        <begin position="430"/>
        <end position="497"/>
    </location>
</feature>
<dbReference type="VEuPathDB" id="ToxoDB:TGDOM2_257170"/>
<comment type="caution">
    <text evidence="2">The sequence shown here is derived from an EMBL/GenBank/DDBJ whole genome shotgun (WGS) entry which is preliminary data.</text>
</comment>
<feature type="compositionally biased region" description="Low complexity" evidence="1">
    <location>
        <begin position="683"/>
        <end position="709"/>
    </location>
</feature>
<feature type="region of interest" description="Disordered" evidence="1">
    <location>
        <begin position="341"/>
        <end position="378"/>
    </location>
</feature>
<feature type="compositionally biased region" description="Low complexity" evidence="1">
    <location>
        <begin position="363"/>
        <end position="376"/>
    </location>
</feature>
<accession>A0A086JGT6</accession>
<feature type="region of interest" description="Disordered" evidence="1">
    <location>
        <begin position="62"/>
        <end position="113"/>
    </location>
</feature>
<reference evidence="2 3" key="1">
    <citation type="submission" date="2014-02" db="EMBL/GenBank/DDBJ databases">
        <authorList>
            <person name="Sibley D."/>
            <person name="Venepally P."/>
            <person name="Karamycheva S."/>
            <person name="Hadjithomas M."/>
            <person name="Khan A."/>
            <person name="Brunk B."/>
            <person name="Roos D."/>
            <person name="Caler E."/>
            <person name="Lorenzi H."/>
        </authorList>
    </citation>
    <scope>NUCLEOTIDE SEQUENCE [LARGE SCALE GENOMIC DNA]</scope>
    <source>
        <strain evidence="2 3">GAB2-2007-GAL-DOM2</strain>
    </source>
</reference>